<evidence type="ECO:0000313" key="8">
    <source>
        <dbReference type="Proteomes" id="UP000257200"/>
    </source>
</evidence>
<feature type="domain" description="Ig-like" evidence="6">
    <location>
        <begin position="378"/>
        <end position="467"/>
    </location>
</feature>
<dbReference type="InterPro" id="IPR036179">
    <property type="entry name" value="Ig-like_dom_sf"/>
</dbReference>
<feature type="compositionally biased region" description="Basic and acidic residues" evidence="5">
    <location>
        <begin position="20"/>
        <end position="29"/>
    </location>
</feature>
<dbReference type="GO" id="GO:0050808">
    <property type="term" value="P:synapse organization"/>
    <property type="evidence" value="ECO:0007669"/>
    <property type="project" value="TreeGrafter"/>
</dbReference>
<dbReference type="Ensembl" id="ENSAPOT00000008319.1">
    <property type="protein sequence ID" value="ENSAPOP00000024610.1"/>
    <property type="gene ID" value="ENSAPOG00000007146.1"/>
</dbReference>
<evidence type="ECO:0000256" key="3">
    <source>
        <dbReference type="ARBA" id="ARBA00023157"/>
    </source>
</evidence>
<dbReference type="SUPFAM" id="SSF48726">
    <property type="entry name" value="Immunoglobulin"/>
    <property type="match status" value="2"/>
</dbReference>
<accession>A0A3Q1H6T5</accession>
<dbReference type="InParanoid" id="A0A3Q1H6T5"/>
<evidence type="ECO:0000313" key="7">
    <source>
        <dbReference type="Ensembl" id="ENSAPOP00000024610.1"/>
    </source>
</evidence>
<dbReference type="Gene3D" id="2.60.40.10">
    <property type="entry name" value="Immunoglobulins"/>
    <property type="match status" value="2"/>
</dbReference>
<dbReference type="AlphaFoldDB" id="A0A3Q1H6T5"/>
<evidence type="ECO:0000256" key="4">
    <source>
        <dbReference type="ARBA" id="ARBA00023319"/>
    </source>
</evidence>
<evidence type="ECO:0000256" key="2">
    <source>
        <dbReference type="ARBA" id="ARBA00022737"/>
    </source>
</evidence>
<feature type="domain" description="Ig-like" evidence="6">
    <location>
        <begin position="168"/>
        <end position="257"/>
    </location>
</feature>
<dbReference type="InterPro" id="IPR003599">
    <property type="entry name" value="Ig_sub"/>
</dbReference>
<evidence type="ECO:0000259" key="6">
    <source>
        <dbReference type="PROSITE" id="PS50835"/>
    </source>
</evidence>
<feature type="compositionally biased region" description="Basic and acidic residues" evidence="5">
    <location>
        <begin position="97"/>
        <end position="109"/>
    </location>
</feature>
<reference evidence="7" key="1">
    <citation type="submission" date="2025-08" db="UniProtKB">
        <authorList>
            <consortium name="Ensembl"/>
        </authorList>
    </citation>
    <scope>IDENTIFICATION</scope>
</reference>
<keyword evidence="4" id="KW-0393">Immunoglobulin domain</keyword>
<dbReference type="GO" id="GO:0007156">
    <property type="term" value="P:homophilic cell adhesion via plasma membrane adhesion molecules"/>
    <property type="evidence" value="ECO:0007669"/>
    <property type="project" value="TreeGrafter"/>
</dbReference>
<feature type="region of interest" description="Disordered" evidence="5">
    <location>
        <begin position="1"/>
        <end position="29"/>
    </location>
</feature>
<dbReference type="InterPro" id="IPR050958">
    <property type="entry name" value="Cell_Adh-Cytoskel_Orgn"/>
</dbReference>
<evidence type="ECO:0000256" key="1">
    <source>
        <dbReference type="ARBA" id="ARBA00022729"/>
    </source>
</evidence>
<reference evidence="7" key="2">
    <citation type="submission" date="2025-09" db="UniProtKB">
        <authorList>
            <consortium name="Ensembl"/>
        </authorList>
    </citation>
    <scope>IDENTIFICATION</scope>
</reference>
<dbReference type="InterPro" id="IPR007110">
    <property type="entry name" value="Ig-like_dom"/>
</dbReference>
<evidence type="ECO:0000256" key="5">
    <source>
        <dbReference type="SAM" id="MobiDB-lite"/>
    </source>
</evidence>
<dbReference type="STRING" id="80966.ENSAPOP00000024610"/>
<dbReference type="GO" id="GO:0005886">
    <property type="term" value="C:plasma membrane"/>
    <property type="evidence" value="ECO:0007669"/>
    <property type="project" value="TreeGrafter"/>
</dbReference>
<dbReference type="GO" id="GO:0043025">
    <property type="term" value="C:neuronal cell body"/>
    <property type="evidence" value="ECO:0007669"/>
    <property type="project" value="TreeGrafter"/>
</dbReference>
<dbReference type="Proteomes" id="UP000257200">
    <property type="component" value="Unplaced"/>
</dbReference>
<keyword evidence="2" id="KW-0677">Repeat</keyword>
<dbReference type="PANTHER" id="PTHR45080">
    <property type="entry name" value="CONTACTIN 5"/>
    <property type="match status" value="1"/>
</dbReference>
<dbReference type="SMART" id="SM00408">
    <property type="entry name" value="IGc2"/>
    <property type="match status" value="2"/>
</dbReference>
<dbReference type="InterPro" id="IPR013098">
    <property type="entry name" value="Ig_I-set"/>
</dbReference>
<dbReference type="InterPro" id="IPR013783">
    <property type="entry name" value="Ig-like_fold"/>
</dbReference>
<dbReference type="SMART" id="SM00409">
    <property type="entry name" value="IG"/>
    <property type="match status" value="2"/>
</dbReference>
<organism evidence="7 8">
    <name type="scientific">Acanthochromis polyacanthus</name>
    <name type="common">spiny chromis</name>
    <dbReference type="NCBI Taxonomy" id="80966"/>
    <lineage>
        <taxon>Eukaryota</taxon>
        <taxon>Metazoa</taxon>
        <taxon>Chordata</taxon>
        <taxon>Craniata</taxon>
        <taxon>Vertebrata</taxon>
        <taxon>Euteleostomi</taxon>
        <taxon>Actinopterygii</taxon>
        <taxon>Neopterygii</taxon>
        <taxon>Teleostei</taxon>
        <taxon>Neoteleostei</taxon>
        <taxon>Acanthomorphata</taxon>
        <taxon>Ovalentaria</taxon>
        <taxon>Pomacentridae</taxon>
        <taxon>Acanthochromis</taxon>
    </lineage>
</organism>
<keyword evidence="8" id="KW-1185">Reference proteome</keyword>
<protein>
    <recommendedName>
        <fullName evidence="6">Ig-like domain-containing protein</fullName>
    </recommendedName>
</protein>
<keyword evidence="1" id="KW-0732">Signal</keyword>
<dbReference type="PANTHER" id="PTHR45080:SF8">
    <property type="entry name" value="IG-LIKE DOMAIN-CONTAINING PROTEIN"/>
    <property type="match status" value="1"/>
</dbReference>
<sequence>MFEDELELGFSASPVGSPVRTERRLVEHDERRVSQEVRHEAVEVKEAKKKRTISQFMRRRRSLSPTYIELMRPVSELIRPLRARPSADAEGLARAAVVERRSPTPERTRPRSPSPIRSVERSSRSSSRFERSARFDIMSRYEARKAALKSERKYQVVSQTPFSLDHTPRVTVRMRSHRIPIGQDTKFTLNIQAKPEAEVTWFHNGDAISESSDKYIFTNMSGVLTITILDCQEEDSGTYRCVCSNSKGEASDYATLEVSGGGYTTFSSRRRDEEPPKAYVPEVTRIDHYHTTHFKAGYASKTSLEVEETKSKLTETHEIVTRERYGASTERYSSAERYDVYMAVKMGQEKKTGFQRIDENSFLHCPHIHVLWFAGSAPRIEALPEDISIEPGKVLTVACAFSGDAKHIEWSRGGKIIKVTAGGRFHIETTEDLTTLIITGVKEEDAGTYTLRLSNELGSDTATVHISIRSV</sequence>
<dbReference type="GO" id="GO:0008046">
    <property type="term" value="F:axon guidance receptor activity"/>
    <property type="evidence" value="ECO:0007669"/>
    <property type="project" value="TreeGrafter"/>
</dbReference>
<proteinExistence type="predicted"/>
<dbReference type="FunFam" id="2.60.40.10:FF:000031">
    <property type="entry name" value="Myosin-binding protein C, slow type"/>
    <property type="match status" value="1"/>
</dbReference>
<dbReference type="FunFam" id="2.60.40.10:FF:000672">
    <property type="entry name" value="Titin a"/>
    <property type="match status" value="1"/>
</dbReference>
<name>A0A3Q1H6T5_9TELE</name>
<feature type="region of interest" description="Disordered" evidence="5">
    <location>
        <begin position="89"/>
        <end position="125"/>
    </location>
</feature>
<dbReference type="GeneTree" id="ENSGT01110000267173"/>
<dbReference type="GO" id="GO:0030424">
    <property type="term" value="C:axon"/>
    <property type="evidence" value="ECO:0007669"/>
    <property type="project" value="TreeGrafter"/>
</dbReference>
<dbReference type="Pfam" id="PF07679">
    <property type="entry name" value="I-set"/>
    <property type="match status" value="2"/>
</dbReference>
<keyword evidence="3" id="KW-1015">Disulfide bond</keyword>
<dbReference type="PROSITE" id="PS50835">
    <property type="entry name" value="IG_LIKE"/>
    <property type="match status" value="2"/>
</dbReference>
<dbReference type="InterPro" id="IPR003598">
    <property type="entry name" value="Ig_sub2"/>
</dbReference>